<dbReference type="OrthoDB" id="5292899at2"/>
<evidence type="ECO:0008006" key="4">
    <source>
        <dbReference type="Google" id="ProtNLM"/>
    </source>
</evidence>
<evidence type="ECO:0000313" key="3">
    <source>
        <dbReference type="Proteomes" id="UP000249746"/>
    </source>
</evidence>
<accession>A0A2W6NKP1</accession>
<dbReference type="Proteomes" id="UP000249746">
    <property type="component" value="Unassembled WGS sequence"/>
</dbReference>
<reference evidence="2 3" key="1">
    <citation type="submission" date="2017-03" db="EMBL/GenBank/DDBJ databases">
        <title>Genomic and clinical evidence uncovers the enterohepatic species Helicobacter valdiviensis as a potential human intestinal pathogen.</title>
        <authorList>
            <person name="Fresia P."/>
            <person name="Jara R."/>
            <person name="Sierra R."/>
            <person name="Ferres I."/>
            <person name="Greif G."/>
            <person name="Iraola G."/>
            <person name="Collado L."/>
        </authorList>
    </citation>
    <scope>NUCLEOTIDE SEQUENCE [LARGE SCALE GENOMIC DNA]</scope>
    <source>
        <strain evidence="2 3">WBE14</strain>
    </source>
</reference>
<dbReference type="EMBL" id="NBIU01000016">
    <property type="protein sequence ID" value="PZT47966.1"/>
    <property type="molecule type" value="Genomic_DNA"/>
</dbReference>
<proteinExistence type="predicted"/>
<feature type="signal peptide" evidence="1">
    <location>
        <begin position="1"/>
        <end position="20"/>
    </location>
</feature>
<keyword evidence="3" id="KW-1185">Reference proteome</keyword>
<sequence>MKKLILGTLVSFALSSALFAGGIDTKSAKVEFEGYKTPAMVGTKGSFKSAKYTFGKDASSLKGQLEGAKAVISPNDVDMGENNEIITTNIIETFFKTLNDKGDIKVMFKNVVEGDNKGVISAKVTINKQSTTIPLIYTVEGDKFIAKGQLDLHHFSNSVKALKALSDVAPGHQNISWSVVDITFSADMKK</sequence>
<evidence type="ECO:0000256" key="1">
    <source>
        <dbReference type="SAM" id="SignalP"/>
    </source>
</evidence>
<gene>
    <name evidence="2" type="ORF">B6S12_06145</name>
</gene>
<dbReference type="AlphaFoldDB" id="A0A2W6NKP1"/>
<keyword evidence="1" id="KW-0732">Signal</keyword>
<evidence type="ECO:0000313" key="2">
    <source>
        <dbReference type="EMBL" id="PZT47966.1"/>
    </source>
</evidence>
<organism evidence="2 3">
    <name type="scientific">Helicobacter valdiviensis</name>
    <dbReference type="NCBI Taxonomy" id="1458358"/>
    <lineage>
        <taxon>Bacteria</taxon>
        <taxon>Pseudomonadati</taxon>
        <taxon>Campylobacterota</taxon>
        <taxon>Epsilonproteobacteria</taxon>
        <taxon>Campylobacterales</taxon>
        <taxon>Helicobacteraceae</taxon>
        <taxon>Helicobacter</taxon>
    </lineage>
</organism>
<dbReference type="RefSeq" id="WP_111229933.1">
    <property type="nucleotide sequence ID" value="NZ_NBIU01000016.1"/>
</dbReference>
<feature type="chain" id="PRO_5015952328" description="Lipid/polyisoprenoid-binding YceI-like domain-containing protein" evidence="1">
    <location>
        <begin position="21"/>
        <end position="190"/>
    </location>
</feature>
<protein>
    <recommendedName>
        <fullName evidence="4">Lipid/polyisoprenoid-binding YceI-like domain-containing protein</fullName>
    </recommendedName>
</protein>
<name>A0A2W6NKP1_9HELI</name>
<comment type="caution">
    <text evidence="2">The sequence shown here is derived from an EMBL/GenBank/DDBJ whole genome shotgun (WGS) entry which is preliminary data.</text>
</comment>